<organism evidence="2 3">
    <name type="scientific">Burkholderia lata (strain ATCC 17760 / DSM 23089 / LMG 22485 / NCIMB 9086 / R18194 / 383)</name>
    <dbReference type="NCBI Taxonomy" id="482957"/>
    <lineage>
        <taxon>Bacteria</taxon>
        <taxon>Pseudomonadati</taxon>
        <taxon>Pseudomonadota</taxon>
        <taxon>Betaproteobacteria</taxon>
        <taxon>Burkholderiales</taxon>
        <taxon>Burkholderiaceae</taxon>
        <taxon>Burkholderia</taxon>
        <taxon>Burkholderia cepacia complex</taxon>
    </lineage>
</organism>
<name>A0A6P2P0L8_BURL3</name>
<keyword evidence="1" id="KW-0812">Transmembrane</keyword>
<sequence>MSVLSGLQQNVEPLATKTVFLPWFACILRITAYRRFVRYRVKQYKTSGHPSSFLLPSLYAIATNPCRS</sequence>
<evidence type="ECO:0000313" key="3">
    <source>
        <dbReference type="Proteomes" id="UP000494174"/>
    </source>
</evidence>
<dbReference type="AlphaFoldDB" id="A0A6P2P0L8"/>
<dbReference type="Proteomes" id="UP000494174">
    <property type="component" value="Unassembled WGS sequence"/>
</dbReference>
<accession>A0A6P2P0L8</accession>
<evidence type="ECO:0000313" key="2">
    <source>
        <dbReference type="EMBL" id="VWC01272.1"/>
    </source>
</evidence>
<dbReference type="EMBL" id="CABVPU010000020">
    <property type="protein sequence ID" value="VWC01272.1"/>
    <property type="molecule type" value="Genomic_DNA"/>
</dbReference>
<reference evidence="2 3" key="1">
    <citation type="submission" date="2019-09" db="EMBL/GenBank/DDBJ databases">
        <authorList>
            <person name="Depoorter E."/>
        </authorList>
    </citation>
    <scope>NUCLEOTIDE SEQUENCE [LARGE SCALE GENOMIC DNA]</scope>
    <source>
        <strain evidence="2">R-15945</strain>
    </source>
</reference>
<keyword evidence="1" id="KW-1133">Transmembrane helix</keyword>
<feature type="transmembrane region" description="Helical" evidence="1">
    <location>
        <begin position="20"/>
        <end position="37"/>
    </location>
</feature>
<gene>
    <name evidence="2" type="ORF">BLA15945_04915</name>
</gene>
<proteinExistence type="predicted"/>
<evidence type="ECO:0000256" key="1">
    <source>
        <dbReference type="SAM" id="Phobius"/>
    </source>
</evidence>
<keyword evidence="1" id="KW-0472">Membrane</keyword>
<protein>
    <submittedName>
        <fullName evidence="2">Uncharacterized protein</fullName>
    </submittedName>
</protein>